<evidence type="ECO:0008006" key="4">
    <source>
        <dbReference type="Google" id="ProtNLM"/>
    </source>
</evidence>
<gene>
    <name evidence="2" type="ORF">M3A82_008490</name>
</gene>
<dbReference type="Gene3D" id="1.20.1530.20">
    <property type="match status" value="1"/>
</dbReference>
<evidence type="ECO:0000313" key="3">
    <source>
        <dbReference type="Proteomes" id="UP001205867"/>
    </source>
</evidence>
<organism evidence="2 3">
    <name type="scientific">Micrococcus luteus</name>
    <name type="common">Micrococcus lysodeikticus</name>
    <dbReference type="NCBI Taxonomy" id="1270"/>
    <lineage>
        <taxon>Bacteria</taxon>
        <taxon>Bacillati</taxon>
        <taxon>Actinomycetota</taxon>
        <taxon>Actinomycetes</taxon>
        <taxon>Micrococcales</taxon>
        <taxon>Micrococcaceae</taxon>
        <taxon>Micrococcus</taxon>
    </lineage>
</organism>
<dbReference type="Proteomes" id="UP001205867">
    <property type="component" value="Unassembled WGS sequence"/>
</dbReference>
<dbReference type="AlphaFoldDB" id="A0AAP3AHQ7"/>
<keyword evidence="1" id="KW-0472">Membrane</keyword>
<accession>A0AAP3AHQ7</accession>
<dbReference type="EMBL" id="JALXKZ020000019">
    <property type="protein sequence ID" value="MCV7629374.1"/>
    <property type="molecule type" value="Genomic_DNA"/>
</dbReference>
<comment type="caution">
    <text evidence="2">The sequence shown here is derived from an EMBL/GenBank/DDBJ whole genome shotgun (WGS) entry which is preliminary data.</text>
</comment>
<feature type="transmembrane region" description="Helical" evidence="1">
    <location>
        <begin position="67"/>
        <end position="87"/>
    </location>
</feature>
<keyword evidence="1" id="KW-1133">Transmembrane helix</keyword>
<feature type="transmembrane region" description="Helical" evidence="1">
    <location>
        <begin position="37"/>
        <end position="55"/>
    </location>
</feature>
<feature type="transmembrane region" description="Helical" evidence="1">
    <location>
        <begin position="12"/>
        <end position="31"/>
    </location>
</feature>
<evidence type="ECO:0000313" key="2">
    <source>
        <dbReference type="EMBL" id="MCV7629374.1"/>
    </source>
</evidence>
<name>A0AAP3AHQ7_MICLU</name>
<dbReference type="RefSeq" id="WP_202975918.1">
    <property type="nucleotide sequence ID" value="NZ_CBDRLD010000045.1"/>
</dbReference>
<keyword evidence="1" id="KW-0812">Transmembrane</keyword>
<evidence type="ECO:0000256" key="1">
    <source>
        <dbReference type="SAM" id="Phobius"/>
    </source>
</evidence>
<proteinExistence type="predicted"/>
<reference evidence="2" key="1">
    <citation type="submission" date="2023-06" db="EMBL/GenBank/DDBJ databases">
        <title>lsaBGC provides a comprehensive framework for evolutionary analysis of biosynthetic gene clusters within focal taxa.</title>
        <authorList>
            <person name="Salamzade R."/>
            <person name="Sandstrom S."/>
            <person name="Kalan L.R."/>
        </authorList>
    </citation>
    <scope>NUCLEOTIDE SEQUENCE</scope>
    <source>
        <strain evidence="2">P3-SID899</strain>
    </source>
</reference>
<sequence length="97" mass="10250">MIGWLERWQIPLYLVALGAGAAFGLSAPSTAPALEQAINPVLMVLLYATFLGVPLTRLGRALRDGGFLAGLLVLNFATVPVVVYGLGPWPHSYSGLT</sequence>
<dbReference type="InterPro" id="IPR038770">
    <property type="entry name" value="Na+/solute_symporter_sf"/>
</dbReference>
<protein>
    <recommendedName>
        <fullName evidence="4">Arsenic resistance protein</fullName>
    </recommendedName>
</protein>